<dbReference type="PANTHER" id="PTHR34847">
    <property type="entry name" value="NODULATION PROTEIN U"/>
    <property type="match status" value="1"/>
</dbReference>
<sequence length="563" mass="63536">MITTCGIKLTHDGAVALFEDNKLIFSVEMEKINNNARFSNITDLKSIEDILKTFGYNLKDVDKFVIDGWGNNEQDILDFYPGLSIKDGVSHLKVSQNGESYQLPVASYLEDKVVNNTLTPLSFDGLKISGQTMSYDSYLHTTGHIMGSYMTSPFAVNNESSFFLVWDGGMYPHFYYLDAATRKITNLGVFFNLLGSIYSQFAQYFEPFKKGKNTRRDLALAGKVMAYIAFGEPQKKLFPLFEESLEKCNNKSIGLSNAFADHFESIVGEEFKAPDVLYSFHVFLREKLLEHLELAIKKSGIKNRNLCFSGGCALNIKWNSDIRRSGLFDNVYVPPFPNDSGSAIGTACSSIFVDQGYNYIDWSVYAGPDIIVNDPGEGWQKRECTVVELAKLLHTSNEPVVLLNSRAEIGPRALGNRSIIASPVSTKLKDILNNVKDREAYRPVSPICKEESAPEIFEPGTTDPYMLFDHIVKKEWIEKIPAVIHIDNTARLQTVNKKDNKLVYELLNEFEKLSSIPLLCNTSANYKGTGFFPDIHSATKWNKVNYVWCNNTIYEKSEKIKFN</sequence>
<gene>
    <name evidence="4" type="ORF">GCM10009431_10490</name>
</gene>
<dbReference type="InterPro" id="IPR031730">
    <property type="entry name" value="Carbam_trans_C"/>
</dbReference>
<protein>
    <submittedName>
        <fullName evidence="4">Carbamoyltransferase N-terminal domain-containing protein</fullName>
    </submittedName>
</protein>
<keyword evidence="5" id="KW-1185">Reference proteome</keyword>
<dbReference type="InterPro" id="IPR003696">
    <property type="entry name" value="Carbtransf_dom"/>
</dbReference>
<evidence type="ECO:0000259" key="3">
    <source>
        <dbReference type="Pfam" id="PF16861"/>
    </source>
</evidence>
<evidence type="ECO:0000259" key="2">
    <source>
        <dbReference type="Pfam" id="PF02543"/>
    </source>
</evidence>
<name>A0ABN1JIC7_9FLAO</name>
<dbReference type="EMBL" id="BAAAGF010000001">
    <property type="protein sequence ID" value="GAA0740395.1"/>
    <property type="molecule type" value="Genomic_DNA"/>
</dbReference>
<dbReference type="PANTHER" id="PTHR34847:SF1">
    <property type="entry name" value="NODULATION PROTEIN U"/>
    <property type="match status" value="1"/>
</dbReference>
<dbReference type="Pfam" id="PF02543">
    <property type="entry name" value="Carbam_trans_N"/>
    <property type="match status" value="1"/>
</dbReference>
<dbReference type="Proteomes" id="UP001500736">
    <property type="component" value="Unassembled WGS sequence"/>
</dbReference>
<reference evidence="4 5" key="1">
    <citation type="journal article" date="2019" name="Int. J. Syst. Evol. Microbiol.">
        <title>The Global Catalogue of Microorganisms (GCM) 10K type strain sequencing project: providing services to taxonomists for standard genome sequencing and annotation.</title>
        <authorList>
            <consortium name="The Broad Institute Genomics Platform"/>
            <consortium name="The Broad Institute Genome Sequencing Center for Infectious Disease"/>
            <person name="Wu L."/>
            <person name="Ma J."/>
        </authorList>
    </citation>
    <scope>NUCLEOTIDE SEQUENCE [LARGE SCALE GENOMIC DNA]</scope>
    <source>
        <strain evidence="4 5">JCM 15976</strain>
    </source>
</reference>
<evidence type="ECO:0000313" key="5">
    <source>
        <dbReference type="Proteomes" id="UP001500736"/>
    </source>
</evidence>
<comment type="similarity">
    <text evidence="1">Belongs to the NodU/CmcH family.</text>
</comment>
<evidence type="ECO:0000313" key="4">
    <source>
        <dbReference type="EMBL" id="GAA0740395.1"/>
    </source>
</evidence>
<feature type="domain" description="Carbamoyltransferase" evidence="2">
    <location>
        <begin position="4"/>
        <end position="348"/>
    </location>
</feature>
<comment type="caution">
    <text evidence="4">The sequence shown here is derived from an EMBL/GenBank/DDBJ whole genome shotgun (WGS) entry which is preliminary data.</text>
</comment>
<feature type="domain" description="Carbamoyltransferase C-terminal" evidence="3">
    <location>
        <begin position="396"/>
        <end position="552"/>
    </location>
</feature>
<dbReference type="InterPro" id="IPR038152">
    <property type="entry name" value="Carbam_trans_C_sf"/>
</dbReference>
<proteinExistence type="inferred from homology"/>
<dbReference type="Pfam" id="PF16861">
    <property type="entry name" value="Carbam_trans_C"/>
    <property type="match status" value="1"/>
</dbReference>
<organism evidence="4 5">
    <name type="scientific">Gaetbulibacter jejuensis</name>
    <dbReference type="NCBI Taxonomy" id="584607"/>
    <lineage>
        <taxon>Bacteria</taxon>
        <taxon>Pseudomonadati</taxon>
        <taxon>Bacteroidota</taxon>
        <taxon>Flavobacteriia</taxon>
        <taxon>Flavobacteriales</taxon>
        <taxon>Flavobacteriaceae</taxon>
        <taxon>Gaetbulibacter</taxon>
    </lineage>
</organism>
<accession>A0ABN1JIC7</accession>
<dbReference type="RefSeq" id="WP_343796355.1">
    <property type="nucleotide sequence ID" value="NZ_BAAAGF010000001.1"/>
</dbReference>
<evidence type="ECO:0000256" key="1">
    <source>
        <dbReference type="ARBA" id="ARBA00006129"/>
    </source>
</evidence>
<dbReference type="Gene3D" id="3.90.870.20">
    <property type="entry name" value="Carbamoyltransferase, C-terminal domain"/>
    <property type="match status" value="1"/>
</dbReference>
<dbReference type="InterPro" id="IPR051338">
    <property type="entry name" value="NodU/CmcH_Carbamoyltrnsfr"/>
</dbReference>
<dbReference type="Gene3D" id="3.30.420.40">
    <property type="match status" value="2"/>
</dbReference>